<accession>A0ABS2JD76</accession>
<dbReference type="EMBL" id="JAFEUO010000004">
    <property type="protein sequence ID" value="MBM7084309.1"/>
    <property type="molecule type" value="Genomic_DNA"/>
</dbReference>
<dbReference type="RefSeq" id="WP_204959405.1">
    <property type="nucleotide sequence ID" value="NZ_JAFEUO010000004.1"/>
</dbReference>
<proteinExistence type="predicted"/>
<organism evidence="1 2">
    <name type="scientific">Micromonospora humidisoli</name>
    <dbReference type="NCBI Taxonomy" id="2807622"/>
    <lineage>
        <taxon>Bacteria</taxon>
        <taxon>Bacillati</taxon>
        <taxon>Actinomycetota</taxon>
        <taxon>Actinomycetes</taxon>
        <taxon>Micromonosporales</taxon>
        <taxon>Micromonosporaceae</taxon>
        <taxon>Micromonospora</taxon>
    </lineage>
</organism>
<comment type="caution">
    <text evidence="1">The sequence shown here is derived from an EMBL/GenBank/DDBJ whole genome shotgun (WGS) entry which is preliminary data.</text>
</comment>
<dbReference type="Proteomes" id="UP000809587">
    <property type="component" value="Unassembled WGS sequence"/>
</dbReference>
<reference evidence="1 2" key="1">
    <citation type="submission" date="2021-02" db="EMBL/GenBank/DDBJ databases">
        <authorList>
            <person name="Lee D.-H."/>
        </authorList>
    </citation>
    <scope>NUCLEOTIDE SEQUENCE [LARGE SCALE GENOMIC DNA]</scope>
    <source>
        <strain evidence="1 2">MMS20-R2-29</strain>
    </source>
</reference>
<name>A0ABS2JD76_9ACTN</name>
<protein>
    <submittedName>
        <fullName evidence="1">Uncharacterized protein</fullName>
    </submittedName>
</protein>
<evidence type="ECO:0000313" key="2">
    <source>
        <dbReference type="Proteomes" id="UP000809587"/>
    </source>
</evidence>
<evidence type="ECO:0000313" key="1">
    <source>
        <dbReference type="EMBL" id="MBM7084309.1"/>
    </source>
</evidence>
<gene>
    <name evidence="1" type="ORF">JQN84_17470</name>
</gene>
<keyword evidence="2" id="KW-1185">Reference proteome</keyword>
<sequence length="65" mass="7358">MTRVKWFQRPHQPVDVVTVEPAATPSGPDAGRRTDLSTAPDAELRTMANAGVWRWARIIMRSSRR</sequence>